<evidence type="ECO:0000313" key="2">
    <source>
        <dbReference type="Proteomes" id="UP000290848"/>
    </source>
</evidence>
<reference evidence="1 2" key="1">
    <citation type="submission" date="2018-12" db="EMBL/GenBank/DDBJ databases">
        <title>The Draft Genome Sequence of the Soil Bacterium Pedobacter tournemirensis R1.</title>
        <authorList>
            <person name="He J."/>
        </authorList>
    </citation>
    <scope>NUCLEOTIDE SEQUENCE [LARGE SCALE GENOMIC DNA]</scope>
    <source>
        <strain evidence="1 2">R1</strain>
    </source>
</reference>
<gene>
    <name evidence="1" type="ORF">EKH83_00830</name>
</gene>
<evidence type="ECO:0000313" key="1">
    <source>
        <dbReference type="EMBL" id="RXF72304.1"/>
    </source>
</evidence>
<comment type="caution">
    <text evidence="1">The sequence shown here is derived from an EMBL/GenBank/DDBJ whole genome shotgun (WGS) entry which is preliminary data.</text>
</comment>
<dbReference type="EMBL" id="RXOC01000001">
    <property type="protein sequence ID" value="RXF72304.1"/>
    <property type="molecule type" value="Genomic_DNA"/>
</dbReference>
<proteinExistence type="predicted"/>
<name>A0A4Q0MG33_9SPHI</name>
<dbReference type="AlphaFoldDB" id="A0A4Q0MG33"/>
<dbReference type="SUPFAM" id="SSF48452">
    <property type="entry name" value="TPR-like"/>
    <property type="match status" value="1"/>
</dbReference>
<organism evidence="1 2">
    <name type="scientific">Arcticibacter tournemirensis</name>
    <dbReference type="NCBI Taxonomy" id="699437"/>
    <lineage>
        <taxon>Bacteria</taxon>
        <taxon>Pseudomonadati</taxon>
        <taxon>Bacteroidota</taxon>
        <taxon>Sphingobacteriia</taxon>
        <taxon>Sphingobacteriales</taxon>
        <taxon>Sphingobacteriaceae</taxon>
        <taxon>Arcticibacter</taxon>
    </lineage>
</organism>
<dbReference type="RefSeq" id="WP_128767489.1">
    <property type="nucleotide sequence ID" value="NZ_RXOC01000001.1"/>
</dbReference>
<dbReference type="Proteomes" id="UP000290848">
    <property type="component" value="Unassembled WGS sequence"/>
</dbReference>
<protein>
    <recommendedName>
        <fullName evidence="3">Tetratricopeptide repeat protein</fullName>
    </recommendedName>
</protein>
<dbReference type="InterPro" id="IPR011990">
    <property type="entry name" value="TPR-like_helical_dom_sf"/>
</dbReference>
<evidence type="ECO:0008006" key="3">
    <source>
        <dbReference type="Google" id="ProtNLM"/>
    </source>
</evidence>
<accession>A0A4Q0MG33</accession>
<dbReference type="Gene3D" id="1.25.40.10">
    <property type="entry name" value="Tetratricopeptide repeat domain"/>
    <property type="match status" value="1"/>
</dbReference>
<sequence>MRNFLLALSFLLYHTLCIGQIAGSWIKTRVVFSNNTELPEDMELKYSYARYTFERDGNLYISMKYDSKGTAVKYVTDNNVLTTSLKETGMPLNCYKIEEYNDSSLVLLQSGRSGFDGNDCLRLFLTSEKKYTSSFTATMNDIFSIKGPDTIFVANDRLFPRYKGKGELFDVLKSGMPEQQSADMRFLATYVVDKNGLADSLHIIEGISKDFNRIILKNFNKIRKNWTPALYRGRPVAVLMTQEYRYFSSETMLPVFDFGKKGKDAIHEGDYGKALYYFDLAIKKYPDNVELLYQRAVCRGYLGNNDAACADLEKIKELGSNLGKELQGRFCK</sequence>